<evidence type="ECO:0000313" key="1">
    <source>
        <dbReference type="EMBL" id="KMP03417.1"/>
    </source>
</evidence>
<name>A0A0J7B0U9_COCIT</name>
<accession>A0A0J7B0U9</accession>
<proteinExistence type="predicted"/>
<sequence length="165" mass="19259">MACRPSDHINELDTERKCADPHQRRRRRKETLLKMLTIDPVPCRYITVHFSVDKRVNPKCDLGSLSRKRIDRKTTLEGKLDQYHRDCKSDIFISISEHLVDQTTKRRWQPSIQIFTKRLVKNETKLFPPPKEELEKQYPPPAQITLENYSKSTKSCSGVGQPSPS</sequence>
<dbReference type="EMBL" id="DS028094">
    <property type="protein sequence ID" value="KMP03417.1"/>
    <property type="molecule type" value="Genomic_DNA"/>
</dbReference>
<dbReference type="Proteomes" id="UP000054565">
    <property type="component" value="Unassembled WGS sequence"/>
</dbReference>
<protein>
    <submittedName>
        <fullName evidence="1">Uncharacterized protein</fullName>
    </submittedName>
</protein>
<dbReference type="OrthoDB" id="10441075at2759"/>
<reference evidence="2" key="1">
    <citation type="journal article" date="2010" name="Genome Res.">
        <title>Population genomic sequencing of Coccidioides fungi reveals recent hybridization and transposon control.</title>
        <authorList>
            <person name="Neafsey D.E."/>
            <person name="Barker B.M."/>
            <person name="Sharpton T.J."/>
            <person name="Stajich J.E."/>
            <person name="Park D.J."/>
            <person name="Whiston E."/>
            <person name="Hung C.-Y."/>
            <person name="McMahan C."/>
            <person name="White J."/>
            <person name="Sykes S."/>
            <person name="Heiman D."/>
            <person name="Young S."/>
            <person name="Zeng Q."/>
            <person name="Abouelleil A."/>
            <person name="Aftuck L."/>
            <person name="Bessette D."/>
            <person name="Brown A."/>
            <person name="FitzGerald M."/>
            <person name="Lui A."/>
            <person name="Macdonald J.P."/>
            <person name="Priest M."/>
            <person name="Orbach M.J."/>
            <person name="Galgiani J.N."/>
            <person name="Kirkland T.N."/>
            <person name="Cole G.T."/>
            <person name="Birren B.W."/>
            <person name="Henn M.R."/>
            <person name="Taylor J.W."/>
            <person name="Rounsley S.D."/>
        </authorList>
    </citation>
    <scope>NUCLEOTIDE SEQUENCE [LARGE SCALE GENOMIC DNA]</scope>
    <source>
        <strain evidence="2">RMSCC 2394</strain>
    </source>
</reference>
<gene>
    <name evidence="1" type="ORF">CIRG_03109</name>
</gene>
<dbReference type="AlphaFoldDB" id="A0A0J7B0U9"/>
<evidence type="ECO:0000313" key="2">
    <source>
        <dbReference type="Proteomes" id="UP000054565"/>
    </source>
</evidence>
<organism evidence="1 2">
    <name type="scientific">Coccidioides immitis RMSCC 2394</name>
    <dbReference type="NCBI Taxonomy" id="404692"/>
    <lineage>
        <taxon>Eukaryota</taxon>
        <taxon>Fungi</taxon>
        <taxon>Dikarya</taxon>
        <taxon>Ascomycota</taxon>
        <taxon>Pezizomycotina</taxon>
        <taxon>Eurotiomycetes</taxon>
        <taxon>Eurotiomycetidae</taxon>
        <taxon>Onygenales</taxon>
        <taxon>Onygenaceae</taxon>
        <taxon>Coccidioides</taxon>
    </lineage>
</organism>